<dbReference type="AlphaFoldDB" id="A0A0P9H4C6"/>
<sequence length="89" mass="9846">MLDLGRFQTILMDMDGVIYRGPQPLPGVNDLLALCAQRGIRYACVTNNSTLTPAQYETKLAGMGIHIPAAQIITPSVATRRMLERDFPR</sequence>
<accession>A0A0P9H4C6</accession>
<dbReference type="InterPro" id="IPR036412">
    <property type="entry name" value="HAD-like_sf"/>
</dbReference>
<dbReference type="Gene3D" id="3.40.50.1000">
    <property type="entry name" value="HAD superfamily/HAD-like"/>
    <property type="match status" value="1"/>
</dbReference>
<evidence type="ECO:0000313" key="1">
    <source>
        <dbReference type="EMBL" id="KPV48835.1"/>
    </source>
</evidence>
<dbReference type="InterPro" id="IPR006357">
    <property type="entry name" value="HAD-SF_hydro_IIA"/>
</dbReference>
<name>A0A0P9H4C6_9CHLR</name>
<proteinExistence type="predicted"/>
<dbReference type="EMBL" id="LJCR01002366">
    <property type="protein sequence ID" value="KPV48835.1"/>
    <property type="molecule type" value="Genomic_DNA"/>
</dbReference>
<gene>
    <name evidence="1" type="ORF">SE17_35945</name>
</gene>
<organism evidence="1 2">
    <name type="scientific">Kouleothrix aurantiaca</name>
    <dbReference type="NCBI Taxonomy" id="186479"/>
    <lineage>
        <taxon>Bacteria</taxon>
        <taxon>Bacillati</taxon>
        <taxon>Chloroflexota</taxon>
        <taxon>Chloroflexia</taxon>
        <taxon>Chloroflexales</taxon>
        <taxon>Roseiflexineae</taxon>
        <taxon>Roseiflexaceae</taxon>
        <taxon>Kouleothrix</taxon>
    </lineage>
</organism>
<reference evidence="1 2" key="1">
    <citation type="submission" date="2015-09" db="EMBL/GenBank/DDBJ databases">
        <title>Draft genome sequence of Kouleothrix aurantiaca JCM 19913.</title>
        <authorList>
            <person name="Hemp J."/>
        </authorList>
    </citation>
    <scope>NUCLEOTIDE SEQUENCE [LARGE SCALE GENOMIC DNA]</scope>
    <source>
        <strain evidence="1 2">COM-B</strain>
    </source>
</reference>
<dbReference type="InterPro" id="IPR023214">
    <property type="entry name" value="HAD_sf"/>
</dbReference>
<dbReference type="Pfam" id="PF13344">
    <property type="entry name" value="Hydrolase_6"/>
    <property type="match status" value="1"/>
</dbReference>
<comment type="caution">
    <text evidence="1">The sequence shown here is derived from an EMBL/GenBank/DDBJ whole genome shotgun (WGS) entry which is preliminary data.</text>
</comment>
<protein>
    <submittedName>
        <fullName evidence="1">Haloacid dehalogenase</fullName>
    </submittedName>
</protein>
<evidence type="ECO:0000313" key="2">
    <source>
        <dbReference type="Proteomes" id="UP000050509"/>
    </source>
</evidence>
<feature type="non-terminal residue" evidence="1">
    <location>
        <position position="89"/>
    </location>
</feature>
<keyword evidence="2" id="KW-1185">Reference proteome</keyword>
<dbReference type="SUPFAM" id="SSF56784">
    <property type="entry name" value="HAD-like"/>
    <property type="match status" value="1"/>
</dbReference>
<dbReference type="Proteomes" id="UP000050509">
    <property type="component" value="Unassembled WGS sequence"/>
</dbReference>